<proteinExistence type="predicted"/>
<comment type="caution">
    <text evidence="1">The sequence shown here is derived from an EMBL/GenBank/DDBJ whole genome shotgun (WGS) entry which is preliminary data.</text>
</comment>
<evidence type="ECO:0000313" key="2">
    <source>
        <dbReference type="Proteomes" id="UP000572540"/>
    </source>
</evidence>
<dbReference type="EMBL" id="JACCAU010000001">
    <property type="protein sequence ID" value="NYH18292.1"/>
    <property type="molecule type" value="Genomic_DNA"/>
</dbReference>
<gene>
    <name evidence="1" type="ORF">GGD41_005520</name>
</gene>
<sequence length="101" mass="10936">MAIGSGASPAPPGCRKRCPTAGRLRESQLQFPHIAAAHRLGKARDGRDAHLGLLRERADAGARRARQIVENQRGDLALGRAQFRRTFGDARDDIEGQRLGG</sequence>
<evidence type="ECO:0000313" key="1">
    <source>
        <dbReference type="EMBL" id="NYH18292.1"/>
    </source>
</evidence>
<dbReference type="Proteomes" id="UP000572540">
    <property type="component" value="Unassembled WGS sequence"/>
</dbReference>
<organism evidence="1 2">
    <name type="scientific">Paraburkholderia bryophila</name>
    <dbReference type="NCBI Taxonomy" id="420952"/>
    <lineage>
        <taxon>Bacteria</taxon>
        <taxon>Pseudomonadati</taxon>
        <taxon>Pseudomonadota</taxon>
        <taxon>Betaproteobacteria</taxon>
        <taxon>Burkholderiales</taxon>
        <taxon>Burkholderiaceae</taxon>
        <taxon>Paraburkholderia</taxon>
    </lineage>
</organism>
<dbReference type="AlphaFoldDB" id="A0A7Z0B3F0"/>
<reference evidence="1 2" key="1">
    <citation type="submission" date="2020-07" db="EMBL/GenBank/DDBJ databases">
        <title>Exploring microbial biodiversity for novel pathways involved in the catabolism of aromatic compounds derived from lignin.</title>
        <authorList>
            <person name="Elkins J."/>
        </authorList>
    </citation>
    <scope>NUCLEOTIDE SEQUENCE [LARGE SCALE GENOMIC DNA]</scope>
    <source>
        <strain evidence="1 2">H2C3B</strain>
    </source>
</reference>
<accession>A0A7Z0B3F0</accession>
<protein>
    <submittedName>
        <fullName evidence="1">Uncharacterized protein</fullName>
    </submittedName>
</protein>
<name>A0A7Z0B3F0_9BURK</name>